<reference evidence="4" key="2">
    <citation type="submission" date="2015-08" db="EMBL/GenBank/DDBJ databases">
        <title>Complete DNA Sequence of Pseudomonas syringae pv. actinidiae, the Causal Agent of Kiwifruit Canker Disease.</title>
        <authorList>
            <person name="Rikkerink E.H.A."/>
            <person name="Fineran P.C."/>
        </authorList>
    </citation>
    <scope>NUCLEOTIDE SEQUENCE</scope>
    <source>
        <strain evidence="4">SkMP5</strain>
    </source>
</reference>
<dbReference type="EMBL" id="DF970138">
    <property type="protein sequence ID" value="GAP64935.1"/>
    <property type="molecule type" value="Genomic_DNA"/>
</dbReference>
<evidence type="ECO:0000256" key="1">
    <source>
        <dbReference type="SAM" id="MobiDB-lite"/>
    </source>
</evidence>
<feature type="transmembrane region" description="Helical" evidence="2">
    <location>
        <begin position="73"/>
        <end position="94"/>
    </location>
</feature>
<dbReference type="RefSeq" id="WP_114693176.1">
    <property type="nucleotide sequence ID" value="NZ_DF970138.1"/>
</dbReference>
<proteinExistence type="predicted"/>
<keyword evidence="2" id="KW-0812">Transmembrane</keyword>
<feature type="region of interest" description="Disordered" evidence="1">
    <location>
        <begin position="195"/>
        <end position="216"/>
    </location>
</feature>
<feature type="transmembrane region" description="Helical" evidence="2">
    <location>
        <begin position="49"/>
        <end position="67"/>
    </location>
</feature>
<reference evidence="3" key="1">
    <citation type="submission" date="2015-03" db="EMBL/GenBank/DDBJ databases">
        <title>Draft genome sequence of Mizugakiibacter sediminis skMP5.</title>
        <authorList>
            <person name="Watanabe T."/>
            <person name="Kojima H."/>
            <person name="Fukui M."/>
        </authorList>
    </citation>
    <scope>NUCLEOTIDE SEQUENCE</scope>
    <source>
        <strain evidence="3">SkMP5</strain>
    </source>
</reference>
<keyword evidence="2" id="KW-0472">Membrane</keyword>
<sequence length="324" mass="34954">MAATALRSLLSQAYARAERRLPALTRLKAPEPLPIALHRRRIYIVPTRFGLGFGAILATMLLGALNYTNNAALLLTCLLAAAAFNSMLLAFRALDGLSLRTVRPGHAFAGEALPVDLGFAAGGRARAGLRIDAAGAAPCFAIEANAETDVRIELPTDTRGPLPLPRLRVSTTWPFGLFRAWSWLSPDTRALVYPRPEAHGPAAPGADSDGERVQGGAAGDALAGLREYRAGDPLKLVAWKASARHAGLLVKEFERPRDRDERRLDWHAIRGLSHEARIARLTRWVIEAHAANARWTLVLPAETLGPDAGVGHYHRCLAALALLP</sequence>
<dbReference type="HOGENOM" id="CLU_054568_0_1_6"/>
<dbReference type="OrthoDB" id="5298497at2"/>
<name>A0A0K8QJ12_9GAMM</name>
<dbReference type="PANTHER" id="PTHR34351">
    <property type="entry name" value="SLR1927 PROTEIN-RELATED"/>
    <property type="match status" value="1"/>
</dbReference>
<dbReference type="EMBL" id="DF952442">
    <property type="protein sequence ID" value="GAN45937.1"/>
    <property type="molecule type" value="Genomic_DNA"/>
</dbReference>
<dbReference type="Proteomes" id="UP000253740">
    <property type="component" value="Unassembled WGS sequence"/>
</dbReference>
<accession>A0A0K8QJ12</accession>
<evidence type="ECO:0000256" key="2">
    <source>
        <dbReference type="SAM" id="Phobius"/>
    </source>
</evidence>
<evidence type="ECO:0000313" key="4">
    <source>
        <dbReference type="EMBL" id="GAP64935.1"/>
    </source>
</evidence>
<keyword evidence="2" id="KW-1133">Transmembrane helix</keyword>
<organism evidence="4">
    <name type="scientific">Mizugakiibacter sediminis</name>
    <dbReference type="NCBI Taxonomy" id="1475481"/>
    <lineage>
        <taxon>Bacteria</taxon>
        <taxon>Pseudomonadati</taxon>
        <taxon>Pseudomonadota</taxon>
        <taxon>Gammaproteobacteria</taxon>
        <taxon>Lysobacterales</taxon>
        <taxon>Rhodanobacteraceae</taxon>
        <taxon>Mizugakiibacter</taxon>
    </lineage>
</organism>
<dbReference type="AlphaFoldDB" id="A0A0K8QJ12"/>
<protein>
    <submittedName>
        <fullName evidence="4">Uncharacterized protein</fullName>
    </submittedName>
</protein>
<gene>
    <name evidence="3" type="ORF">MBSD_2533</name>
    <name evidence="4" type="ORF">MBSD_n0218</name>
</gene>
<dbReference type="STRING" id="1475481.GCA_000953855_00220"/>
<keyword evidence="5" id="KW-1185">Reference proteome</keyword>
<evidence type="ECO:0000313" key="3">
    <source>
        <dbReference type="EMBL" id="GAN45937.1"/>
    </source>
</evidence>
<evidence type="ECO:0000313" key="5">
    <source>
        <dbReference type="Proteomes" id="UP000253740"/>
    </source>
</evidence>
<dbReference type="PANTHER" id="PTHR34351:SF1">
    <property type="entry name" value="SLR1927 PROTEIN"/>
    <property type="match status" value="1"/>
</dbReference>